<accession>A0ABQ8FYP9</accession>
<gene>
    <name evidence="2" type="ORF">B0J12DRAFT_633250</name>
</gene>
<reference evidence="2 3" key="1">
    <citation type="journal article" date="2021" name="Nat. Commun.">
        <title>Genetic determinants of endophytism in the Arabidopsis root mycobiome.</title>
        <authorList>
            <person name="Mesny F."/>
            <person name="Miyauchi S."/>
            <person name="Thiergart T."/>
            <person name="Pickel B."/>
            <person name="Atanasova L."/>
            <person name="Karlsson M."/>
            <person name="Huettel B."/>
            <person name="Barry K.W."/>
            <person name="Haridas S."/>
            <person name="Chen C."/>
            <person name="Bauer D."/>
            <person name="Andreopoulos W."/>
            <person name="Pangilinan J."/>
            <person name="LaButti K."/>
            <person name="Riley R."/>
            <person name="Lipzen A."/>
            <person name="Clum A."/>
            <person name="Drula E."/>
            <person name="Henrissat B."/>
            <person name="Kohler A."/>
            <person name="Grigoriev I.V."/>
            <person name="Martin F.M."/>
            <person name="Hacquard S."/>
        </authorList>
    </citation>
    <scope>NUCLEOTIDE SEQUENCE [LARGE SCALE GENOMIC DNA]</scope>
    <source>
        <strain evidence="2 3">MPI-SDFR-AT-0080</strain>
    </source>
</reference>
<feature type="region of interest" description="Disordered" evidence="1">
    <location>
        <begin position="368"/>
        <end position="393"/>
    </location>
</feature>
<dbReference type="Gene3D" id="3.10.20.720">
    <property type="match status" value="1"/>
</dbReference>
<proteinExistence type="predicted"/>
<comment type="caution">
    <text evidence="2">The sequence shown here is derived from an EMBL/GenBank/DDBJ whole genome shotgun (WGS) entry which is preliminary data.</text>
</comment>
<evidence type="ECO:0000313" key="2">
    <source>
        <dbReference type="EMBL" id="KAH7030448.1"/>
    </source>
</evidence>
<sequence>MSRKPLSVPTNAALPHTQRLPATSPDVSKTLSRLSRQSLLELVLEWLDKKHREFCPPYLARRVDEDDDEDAPFTPATSEEEIAEAYKELKARKGGKREVVDRILEGDWRHGITLYQLAMAETRYLLDHPTSLRWNALQLSKVTASGTSAGNDNIEVIDEGAATSLPRFHATTFVVNLQREVAPITKAHYYITRVKAFGISLLRVHIHDSPYDHPLPGGAAGASDGSKSVFLVFPDGSPYVYVSLATNLGQTVGMEGRSLRKVVVDAVPKALSRPHNRYALATTSLSSRSLSTLLSLRGPGRSNAAPAGWSIFAENSFGHNTLDYDVGNKRRRASDARIGAEREGIAGSEPLAGGPVDGVKRGLETTDDAATKRRKQVAEARFGPSGKEDDGKGLERLDIRMDDPFPFADAQSEVGDEPWTPKVHLSFQGSHVFAGVRQLVEQGMVDGERMPGWMAGDAGVSVGVVKEGRVREKAWDMH</sequence>
<feature type="region of interest" description="Disordered" evidence="1">
    <location>
        <begin position="1"/>
        <end position="28"/>
    </location>
</feature>
<evidence type="ECO:0000256" key="1">
    <source>
        <dbReference type="SAM" id="MobiDB-lite"/>
    </source>
</evidence>
<name>A0ABQ8FYP9_9PEZI</name>
<keyword evidence="3" id="KW-1185">Reference proteome</keyword>
<dbReference type="Pfam" id="PF05238">
    <property type="entry name" value="CENP-N"/>
    <property type="match status" value="1"/>
</dbReference>
<dbReference type="EMBL" id="JAGTJR010000044">
    <property type="protein sequence ID" value="KAH7030448.1"/>
    <property type="molecule type" value="Genomic_DNA"/>
</dbReference>
<dbReference type="InterPro" id="IPR007902">
    <property type="entry name" value="Chl4/mis15/CENP-N"/>
</dbReference>
<organism evidence="2 3">
    <name type="scientific">Macrophomina phaseolina</name>
    <dbReference type="NCBI Taxonomy" id="35725"/>
    <lineage>
        <taxon>Eukaryota</taxon>
        <taxon>Fungi</taxon>
        <taxon>Dikarya</taxon>
        <taxon>Ascomycota</taxon>
        <taxon>Pezizomycotina</taxon>
        <taxon>Dothideomycetes</taxon>
        <taxon>Dothideomycetes incertae sedis</taxon>
        <taxon>Botryosphaeriales</taxon>
        <taxon>Botryosphaeriaceae</taxon>
        <taxon>Macrophomina</taxon>
    </lineage>
</organism>
<dbReference type="Proteomes" id="UP000774617">
    <property type="component" value="Unassembled WGS sequence"/>
</dbReference>
<evidence type="ECO:0000313" key="3">
    <source>
        <dbReference type="Proteomes" id="UP000774617"/>
    </source>
</evidence>
<protein>
    <submittedName>
        <fullName evidence="2">Centromere protein Chl4/mis15/CENP-N</fullName>
    </submittedName>
</protein>